<name>A0A650ENI7_9SPIO</name>
<organism evidence="2">
    <name type="scientific">uncultured Spirochaetaceae bacterium</name>
    <dbReference type="NCBI Taxonomy" id="201186"/>
    <lineage>
        <taxon>Bacteria</taxon>
        <taxon>Pseudomonadati</taxon>
        <taxon>Spirochaetota</taxon>
        <taxon>Spirochaetia</taxon>
        <taxon>Spirochaetales</taxon>
        <taxon>Spirochaetaceae</taxon>
        <taxon>environmental samples</taxon>
    </lineage>
</organism>
<protein>
    <submittedName>
        <fullName evidence="2">GpH</fullName>
    </submittedName>
</protein>
<sequence length="542" mass="61017">MGRLTDFFLGLKKEPEEESEKKSERQILKTEQAFAVPYTNRRAWSDFSILESLNPERLARILRDVRQGECPAEYLELAQDMETKDLHYRSVISTRKDAVCGLDIKVTPASEDKRDIEIADAVRENIIGNTCANLTRLIRDMMDGLAKGFSVNEIMWDTRGKIWKPERYEWRDARWFQYDKDTGKTLMLRDPLTDELRPLPPNKFIIHEPHLISGNQIIAGLAMPALFYLMLKSYDVTSWAAFIDRYGFPIRLGKYGRKATEQDIKTLKKAVAAIGTDFGAVIPESAVIEIVESSRASENSDAYKNMATWVDKQISKLVLGQTMTVDEGSSRAQSQTHEEIRDDIADADIRQLNATLNAQLVTPFVKFNFGEQEAYPKLEIYKPDSHSVEQIVNAVDVLGRQGLKVKADEIRTLLGLTKPEDGDEVIGGIYEGQATGGAADDFGEEEKESGRKTKDLNARQNTSAEETPTSELEEETVDGYVEISDEIAAVLEKAADRATDFDSFKKELEKLAVEWNPDKIAELMAAAFFAARAKGDIKFAEE</sequence>
<dbReference type="EMBL" id="MN577574">
    <property type="protein sequence ID" value="QGT51349.1"/>
    <property type="molecule type" value="Genomic_DNA"/>
</dbReference>
<reference evidence="2" key="1">
    <citation type="journal article" date="2020" name="J. ISSAAS">
        <title>Lactobacilli and other gastrointestinal microbiota of Peromyscus leucopus, reservoir host for agents of Lyme disease and other zoonoses in North America.</title>
        <authorList>
            <person name="Milovic A."/>
            <person name="Bassam K."/>
            <person name="Shao H."/>
            <person name="Chatzistamou I."/>
            <person name="Tufts D.M."/>
            <person name="Diuk-Wasser M."/>
            <person name="Barbour A.G."/>
        </authorList>
    </citation>
    <scope>NUCLEOTIDE SEQUENCE</scope>
    <source>
        <strain evidence="2">LL50</strain>
    </source>
</reference>
<feature type="compositionally biased region" description="Basic and acidic residues" evidence="1">
    <location>
        <begin position="448"/>
        <end position="457"/>
    </location>
</feature>
<dbReference type="InterPro" id="IPR009279">
    <property type="entry name" value="Portal_Mu"/>
</dbReference>
<dbReference type="AlphaFoldDB" id="A0A650ENI7"/>
<dbReference type="Pfam" id="PF06074">
    <property type="entry name" value="Portal_Mu"/>
    <property type="match status" value="1"/>
</dbReference>
<gene>
    <name evidence="2" type="primary">gpH</name>
    <name evidence="2" type="ORF">Unknown280_0410</name>
</gene>
<accession>A0A650ENI7</accession>
<evidence type="ECO:0000256" key="1">
    <source>
        <dbReference type="SAM" id="MobiDB-lite"/>
    </source>
</evidence>
<proteinExistence type="predicted"/>
<feature type="region of interest" description="Disordered" evidence="1">
    <location>
        <begin position="434"/>
        <end position="474"/>
    </location>
</feature>
<evidence type="ECO:0000313" key="2">
    <source>
        <dbReference type="EMBL" id="QGT51349.1"/>
    </source>
</evidence>